<proteinExistence type="predicted"/>
<organism evidence="1">
    <name type="scientific">marine sediment metagenome</name>
    <dbReference type="NCBI Taxonomy" id="412755"/>
    <lineage>
        <taxon>unclassified sequences</taxon>
        <taxon>metagenomes</taxon>
        <taxon>ecological metagenomes</taxon>
    </lineage>
</organism>
<accession>X1A4J6</accession>
<name>X1A4J6_9ZZZZ</name>
<evidence type="ECO:0008006" key="2">
    <source>
        <dbReference type="Google" id="ProtNLM"/>
    </source>
</evidence>
<gene>
    <name evidence="1" type="ORF">S01H4_30954</name>
</gene>
<protein>
    <recommendedName>
        <fullName evidence="2">STAS domain-containing protein</fullName>
    </recommendedName>
</protein>
<dbReference type="EMBL" id="BART01016022">
    <property type="protein sequence ID" value="GAG76704.1"/>
    <property type="molecule type" value="Genomic_DNA"/>
</dbReference>
<reference evidence="1" key="1">
    <citation type="journal article" date="2014" name="Front. Microbiol.">
        <title>High frequency of phylogenetically diverse reductive dehalogenase-homologous genes in deep subseafloor sedimentary metagenomes.</title>
        <authorList>
            <person name="Kawai M."/>
            <person name="Futagami T."/>
            <person name="Toyoda A."/>
            <person name="Takaki Y."/>
            <person name="Nishi S."/>
            <person name="Hori S."/>
            <person name="Arai W."/>
            <person name="Tsubouchi T."/>
            <person name="Morono Y."/>
            <person name="Uchiyama I."/>
            <person name="Ito T."/>
            <person name="Fujiyama A."/>
            <person name="Inagaki F."/>
            <person name="Takami H."/>
        </authorList>
    </citation>
    <scope>NUCLEOTIDE SEQUENCE</scope>
    <source>
        <strain evidence="1">Expedition CK06-06</strain>
    </source>
</reference>
<feature type="non-terminal residue" evidence="1">
    <location>
        <position position="101"/>
    </location>
</feature>
<sequence length="101" mass="11627">MYQLEKMGKNCFYIKAIGKFPPVEAKIFVNDFKEQTKNLKKFCVLVDISDASHLDGRSIIIILDLLKENNKRLEKSAFVIINNPPLDVEIKYLLEKAISPK</sequence>
<comment type="caution">
    <text evidence="1">The sequence shown here is derived from an EMBL/GenBank/DDBJ whole genome shotgun (WGS) entry which is preliminary data.</text>
</comment>
<evidence type="ECO:0000313" key="1">
    <source>
        <dbReference type="EMBL" id="GAG76704.1"/>
    </source>
</evidence>
<dbReference type="AlphaFoldDB" id="X1A4J6"/>